<dbReference type="RefSeq" id="WP_089079611.1">
    <property type="nucleotide sequence ID" value="NZ_VFPJ01000001.1"/>
</dbReference>
<evidence type="ECO:0000313" key="2">
    <source>
        <dbReference type="Proteomes" id="UP000320773"/>
    </source>
</evidence>
<keyword evidence="1" id="KW-0489">Methyltransferase</keyword>
<dbReference type="Proteomes" id="UP000320773">
    <property type="component" value="Unassembled WGS sequence"/>
</dbReference>
<dbReference type="PANTHER" id="PTHR43861">
    <property type="entry name" value="TRANS-ACONITATE 2-METHYLTRANSFERASE-RELATED"/>
    <property type="match status" value="1"/>
</dbReference>
<dbReference type="InterPro" id="IPR029063">
    <property type="entry name" value="SAM-dependent_MTases_sf"/>
</dbReference>
<dbReference type="EMBL" id="VFPJ01000001">
    <property type="protein sequence ID" value="TQM41540.1"/>
    <property type="molecule type" value="Genomic_DNA"/>
</dbReference>
<dbReference type="AlphaFoldDB" id="A0A543G625"/>
<dbReference type="SUPFAM" id="SSF53335">
    <property type="entry name" value="S-adenosyl-L-methionine-dependent methyltransferases"/>
    <property type="match status" value="1"/>
</dbReference>
<name>A0A543G625_9FLAO</name>
<evidence type="ECO:0000313" key="1">
    <source>
        <dbReference type="EMBL" id="TQM41540.1"/>
    </source>
</evidence>
<comment type="caution">
    <text evidence="1">The sequence shown here is derived from an EMBL/GenBank/DDBJ whole genome shotgun (WGS) entry which is preliminary data.</text>
</comment>
<proteinExistence type="predicted"/>
<reference evidence="1 2" key="1">
    <citation type="submission" date="2019-06" db="EMBL/GenBank/DDBJ databases">
        <title>Genomic Encyclopedia of Archaeal and Bacterial Type Strains, Phase II (KMG-II): from individual species to whole genera.</title>
        <authorList>
            <person name="Goeker M."/>
        </authorList>
    </citation>
    <scope>NUCLEOTIDE SEQUENCE [LARGE SCALE GENOMIC DNA]</scope>
    <source>
        <strain evidence="1 2">DSM 24789</strain>
    </source>
</reference>
<organism evidence="1 2">
    <name type="scientific">Flavobacterium branchiophilum</name>
    <dbReference type="NCBI Taxonomy" id="55197"/>
    <lineage>
        <taxon>Bacteria</taxon>
        <taxon>Pseudomonadati</taxon>
        <taxon>Bacteroidota</taxon>
        <taxon>Flavobacteriia</taxon>
        <taxon>Flavobacteriales</taxon>
        <taxon>Flavobacteriaceae</taxon>
        <taxon>Flavobacterium</taxon>
    </lineage>
</organism>
<dbReference type="PANTHER" id="PTHR43861:SF6">
    <property type="entry name" value="METHYLTRANSFERASE TYPE 11"/>
    <property type="match status" value="1"/>
</dbReference>
<accession>A0A543G625</accession>
<dbReference type="Gene3D" id="3.40.50.150">
    <property type="entry name" value="Vaccinia Virus protein VP39"/>
    <property type="match status" value="1"/>
</dbReference>
<dbReference type="CDD" id="cd02440">
    <property type="entry name" value="AdoMet_MTases"/>
    <property type="match status" value="1"/>
</dbReference>
<protein>
    <submittedName>
        <fullName evidence="1">Methyltransferase family protein</fullName>
    </submittedName>
</protein>
<keyword evidence="1" id="KW-0808">Transferase</keyword>
<gene>
    <name evidence="1" type="ORF">BC670_2520</name>
</gene>
<dbReference type="Pfam" id="PF13489">
    <property type="entry name" value="Methyltransf_23"/>
    <property type="match status" value="1"/>
</dbReference>
<dbReference type="GO" id="GO:0032259">
    <property type="term" value="P:methylation"/>
    <property type="evidence" value="ECO:0007669"/>
    <property type="project" value="UniProtKB-KW"/>
</dbReference>
<dbReference type="GO" id="GO:0008168">
    <property type="term" value="F:methyltransferase activity"/>
    <property type="evidence" value="ECO:0007669"/>
    <property type="project" value="UniProtKB-KW"/>
</dbReference>
<sequence length="305" mass="35980">MENIISPLTKISEAVFERRIKTKQLISDYNKSFNIDVSDYFTNLDYISIYKCINTGYRFYYPFNLSGDSKFYEHFQKFDWYYMPWKWEHEISKNYINDGDKLLEVGCGQGAFLKKINELYSLDKSIGLELNESSKNDYGKFQVLNERIEDYSVNNKDSFDVVCSYQVLEHIADVNSFIASKIACLKPKGKMIISVPNNDSYLKNDDFNLNMPPHHMGLWTENSLKNLCNIFHLKLIKVHLEELQEYHIQTYLGSEYNLRYKNKLIQNIVRKFHVLVGVYSKKAEKIKSNRLNIIGHTILLVYEKQ</sequence>